<dbReference type="Proteomes" id="UP000254227">
    <property type="component" value="Unassembled WGS sequence"/>
</dbReference>
<dbReference type="GO" id="GO:0008233">
    <property type="term" value="F:peptidase activity"/>
    <property type="evidence" value="ECO:0007669"/>
    <property type="project" value="UniProtKB-KW"/>
</dbReference>
<dbReference type="GO" id="GO:0006508">
    <property type="term" value="P:proteolysis"/>
    <property type="evidence" value="ECO:0007669"/>
    <property type="project" value="UniProtKB-KW"/>
</dbReference>
<proteinExistence type="predicted"/>
<keyword evidence="1" id="KW-0175">Coiled coil</keyword>
<reference evidence="2 3" key="1">
    <citation type="submission" date="2018-06" db="EMBL/GenBank/DDBJ databases">
        <authorList>
            <consortium name="Pathogen Informatics"/>
            <person name="Doyle S."/>
        </authorList>
    </citation>
    <scope>NUCLEOTIDE SEQUENCE [LARGE SCALE GENOMIC DNA]</scope>
    <source>
        <strain evidence="2 3">NCTC10308</strain>
    </source>
</reference>
<evidence type="ECO:0000313" key="2">
    <source>
        <dbReference type="EMBL" id="SUT91362.1"/>
    </source>
</evidence>
<gene>
    <name evidence="2" type="ORF">NCTC10308_00454</name>
</gene>
<name>A0A380TSM3_ACIJO</name>
<evidence type="ECO:0000313" key="3">
    <source>
        <dbReference type="Proteomes" id="UP000254227"/>
    </source>
</evidence>
<organism evidence="2 3">
    <name type="scientific">Acinetobacter johnsonii</name>
    <dbReference type="NCBI Taxonomy" id="40214"/>
    <lineage>
        <taxon>Bacteria</taxon>
        <taxon>Pseudomonadati</taxon>
        <taxon>Pseudomonadota</taxon>
        <taxon>Gammaproteobacteria</taxon>
        <taxon>Moraxellales</taxon>
        <taxon>Moraxellaceae</taxon>
        <taxon>Acinetobacter</taxon>
    </lineage>
</organism>
<dbReference type="AlphaFoldDB" id="A0A380TSM3"/>
<protein>
    <submittedName>
        <fullName evidence="2">Bacteriophage protein major head protein/prohead protease</fullName>
    </submittedName>
</protein>
<keyword evidence="2" id="KW-0645">Protease</keyword>
<feature type="coiled-coil region" evidence="1">
    <location>
        <begin position="34"/>
        <end position="61"/>
    </location>
</feature>
<sequence length="131" mass="15054">MNKYLKQLLDALAAKNLELQGHITKSLDGGSTPDDETEAAIQTVEAEIAAIEKNIERVKNKSKLLNMPLKRGRQLLVRVVKKLKPLPKVIQIQLKRKQWLQLNPICQRVLVLLNLFVQKCWHAMFKSKVTY</sequence>
<evidence type="ECO:0000256" key="1">
    <source>
        <dbReference type="SAM" id="Coils"/>
    </source>
</evidence>
<accession>A0A380TSM3</accession>
<dbReference type="EMBL" id="UFRV01000006">
    <property type="protein sequence ID" value="SUT91362.1"/>
    <property type="molecule type" value="Genomic_DNA"/>
</dbReference>
<keyword evidence="2" id="KW-0378">Hydrolase</keyword>